<proteinExistence type="predicted"/>
<accession>A0A9N7UU80</accession>
<keyword evidence="3" id="KW-1185">Reference proteome</keyword>
<organism evidence="2 3">
    <name type="scientific">Pleuronectes platessa</name>
    <name type="common">European plaice</name>
    <dbReference type="NCBI Taxonomy" id="8262"/>
    <lineage>
        <taxon>Eukaryota</taxon>
        <taxon>Metazoa</taxon>
        <taxon>Chordata</taxon>
        <taxon>Craniata</taxon>
        <taxon>Vertebrata</taxon>
        <taxon>Euteleostomi</taxon>
        <taxon>Actinopterygii</taxon>
        <taxon>Neopterygii</taxon>
        <taxon>Teleostei</taxon>
        <taxon>Neoteleostei</taxon>
        <taxon>Acanthomorphata</taxon>
        <taxon>Carangaria</taxon>
        <taxon>Pleuronectiformes</taxon>
        <taxon>Pleuronectoidei</taxon>
        <taxon>Pleuronectidae</taxon>
        <taxon>Pleuronectes</taxon>
    </lineage>
</organism>
<sequence length="80" mass="9485">MMTHPHRKKVTLSLHQSTDHRLAVVQKGKLRKTQHKKRESFRLKFSLGDDDKDTDEESSERTSEKMQLTKTKEQHTNLQQ</sequence>
<name>A0A9N7UU80_PLEPL</name>
<reference evidence="2" key="1">
    <citation type="submission" date="2020-03" db="EMBL/GenBank/DDBJ databases">
        <authorList>
            <person name="Weist P."/>
        </authorList>
    </citation>
    <scope>NUCLEOTIDE SEQUENCE</scope>
</reference>
<feature type="compositionally biased region" description="Basic residues" evidence="1">
    <location>
        <begin position="28"/>
        <end position="39"/>
    </location>
</feature>
<dbReference type="AlphaFoldDB" id="A0A9N7UU80"/>
<evidence type="ECO:0000313" key="3">
    <source>
        <dbReference type="Proteomes" id="UP001153269"/>
    </source>
</evidence>
<feature type="compositionally biased region" description="Basic and acidic residues" evidence="1">
    <location>
        <begin position="70"/>
        <end position="80"/>
    </location>
</feature>
<evidence type="ECO:0000313" key="2">
    <source>
        <dbReference type="EMBL" id="CAB1439407.1"/>
    </source>
</evidence>
<feature type="compositionally biased region" description="Acidic residues" evidence="1">
    <location>
        <begin position="48"/>
        <end position="58"/>
    </location>
</feature>
<protein>
    <submittedName>
        <fullName evidence="2">Uncharacterized protein</fullName>
    </submittedName>
</protein>
<evidence type="ECO:0000256" key="1">
    <source>
        <dbReference type="SAM" id="MobiDB-lite"/>
    </source>
</evidence>
<comment type="caution">
    <text evidence="2">The sequence shown here is derived from an EMBL/GenBank/DDBJ whole genome shotgun (WGS) entry which is preliminary data.</text>
</comment>
<dbReference type="EMBL" id="CADEAL010002279">
    <property type="protein sequence ID" value="CAB1439407.1"/>
    <property type="molecule type" value="Genomic_DNA"/>
</dbReference>
<feature type="non-terminal residue" evidence="2">
    <location>
        <position position="1"/>
    </location>
</feature>
<feature type="region of interest" description="Disordered" evidence="1">
    <location>
        <begin position="1"/>
        <end position="80"/>
    </location>
</feature>
<gene>
    <name evidence="2" type="ORF">PLEPLA_LOCUS27200</name>
</gene>
<feature type="compositionally biased region" description="Basic residues" evidence="1">
    <location>
        <begin position="1"/>
        <end position="10"/>
    </location>
</feature>
<dbReference type="Proteomes" id="UP001153269">
    <property type="component" value="Unassembled WGS sequence"/>
</dbReference>